<evidence type="ECO:0008006" key="3">
    <source>
        <dbReference type="Google" id="ProtNLM"/>
    </source>
</evidence>
<gene>
    <name evidence="1" type="ORF">RDB_LOCUS70140</name>
</gene>
<organism evidence="1 2">
    <name type="scientific">Rhizoctonia solani</name>
    <dbReference type="NCBI Taxonomy" id="456999"/>
    <lineage>
        <taxon>Eukaryota</taxon>
        <taxon>Fungi</taxon>
        <taxon>Dikarya</taxon>
        <taxon>Basidiomycota</taxon>
        <taxon>Agaricomycotina</taxon>
        <taxon>Agaricomycetes</taxon>
        <taxon>Cantharellales</taxon>
        <taxon>Ceratobasidiaceae</taxon>
        <taxon>Rhizoctonia</taxon>
    </lineage>
</organism>
<proteinExistence type="predicted"/>
<evidence type="ECO:0000313" key="1">
    <source>
        <dbReference type="EMBL" id="CAE6454769.1"/>
    </source>
</evidence>
<protein>
    <recommendedName>
        <fullName evidence="3">MYND-type domain-containing protein</fullName>
    </recommendedName>
</protein>
<reference evidence="1" key="1">
    <citation type="submission" date="2021-01" db="EMBL/GenBank/DDBJ databases">
        <authorList>
            <person name="Kaushik A."/>
        </authorList>
    </citation>
    <scope>NUCLEOTIDE SEQUENCE</scope>
    <source>
        <strain evidence="1">AG3-1AP</strain>
    </source>
</reference>
<accession>A0A8H3BD52</accession>
<dbReference type="EMBL" id="CAJMWV010002101">
    <property type="protein sequence ID" value="CAE6454769.1"/>
    <property type="molecule type" value="Genomic_DNA"/>
</dbReference>
<evidence type="ECO:0000313" key="2">
    <source>
        <dbReference type="Proteomes" id="UP000663831"/>
    </source>
</evidence>
<name>A0A8H3BD52_9AGAM</name>
<sequence length="613" mass="70244">MTDSNQIHPRWGRPLNQYVHSWGSDSFRKRAHWDARAESEIRNHARTAISMICDMGLPEDDEEGPPRITLSMLRSIADLALSPGTFSELGYPKLVDGCIRLMRMVSLSKVMLFKYEYGYICFRIMIIALDVCCLQRAKRFDRTIARMQAEPETEMLSILSEEVSYLALNLLSDKQGTRCDWLLGMNTYDPLYGSQQMAFTTDQGLMFLLTLLFLDQKGFLKALGSTYSPGLSMVLTALWRYVVPRAPRMEIALGKTLVSMFYLAYFRYTLVAPICEDAFLASIYYNVEWWAATKDRPADEEDEREKIMICTRRLSSAGTHWFCPPLVSRIPIMTQYLLSRLANGVEDLLPRLFGSTINRLWDARIRNESTGDQFLKTVKNTIGFLRSGLECLNERSYSDQLVLSELADELIRHDMLDLIAQIAFSLPVRPQGLSEQENENLQFMACSVAFFKSLSNLIPKDPLRIKFRVVLPDIWKYILHSLQMVSMHEPALSDHFSQMGDCMLRIGIVIGFKHELLAAQDEWAYCNHERCPSPQDKVRSLLACDRCGAAYCSKACQVSEWMNGSMRSWHKLTCGNILPRIDVPWHLAKQAAHEMTQGPNPLDMGDFMYWGHK</sequence>
<dbReference type="Gene3D" id="6.10.140.2220">
    <property type="match status" value="1"/>
</dbReference>
<dbReference type="AlphaFoldDB" id="A0A8H3BD52"/>
<dbReference type="Proteomes" id="UP000663831">
    <property type="component" value="Unassembled WGS sequence"/>
</dbReference>
<comment type="caution">
    <text evidence="1">The sequence shown here is derived from an EMBL/GenBank/DDBJ whole genome shotgun (WGS) entry which is preliminary data.</text>
</comment>